<evidence type="ECO:0000313" key="3">
    <source>
        <dbReference type="EMBL" id="GAK95522.1"/>
    </source>
</evidence>
<gene>
    <name evidence="3" type="ORF">JCM19294_2304</name>
</gene>
<comment type="caution">
    <text evidence="3">The sequence shown here is derived from an EMBL/GenBank/DDBJ whole genome shotgun (WGS) entry which is preliminary data.</text>
</comment>
<protein>
    <submittedName>
        <fullName evidence="3">Uncharacterized protein</fullName>
    </submittedName>
</protein>
<keyword evidence="1" id="KW-0175">Coiled coil</keyword>
<feature type="coiled-coil region" evidence="1">
    <location>
        <begin position="229"/>
        <end position="286"/>
    </location>
</feature>
<reference evidence="3" key="1">
    <citation type="journal article" date="2014" name="Genome Announc.">
        <title>Draft Genome Sequences of Marine Flavobacterium Nonlabens Strains NR17, NR24, NR27, NR32, NR33, and Ara13.</title>
        <authorList>
            <person name="Nakanishi M."/>
            <person name="Meirelles P."/>
            <person name="Suzuki R."/>
            <person name="Takatani N."/>
            <person name="Mino S."/>
            <person name="Suda W."/>
            <person name="Oshima K."/>
            <person name="Hattori M."/>
            <person name="Ohkuma M."/>
            <person name="Hosokawa M."/>
            <person name="Miyashita K."/>
            <person name="Thompson F.L."/>
            <person name="Niwa A."/>
            <person name="Sawabe T."/>
            <person name="Sawabe T."/>
        </authorList>
    </citation>
    <scope>NUCLEOTIDE SEQUENCE [LARGE SCALE GENOMIC DNA]</scope>
    <source>
        <strain evidence="3">JCM 19294</strain>
    </source>
</reference>
<dbReference type="RefSeq" id="WP_152557347.1">
    <property type="nucleotide sequence ID" value="NZ_BBML01000001.1"/>
</dbReference>
<proteinExistence type="predicted"/>
<dbReference type="EMBL" id="BBML01000001">
    <property type="protein sequence ID" value="GAK95522.1"/>
    <property type="molecule type" value="Genomic_DNA"/>
</dbReference>
<feature type="chain" id="PRO_5001861409" evidence="2">
    <location>
        <begin position="19"/>
        <end position="546"/>
    </location>
</feature>
<evidence type="ECO:0000313" key="4">
    <source>
        <dbReference type="Proteomes" id="UP000029221"/>
    </source>
</evidence>
<keyword evidence="4" id="KW-1185">Reference proteome</keyword>
<keyword evidence="2" id="KW-0732">Signal</keyword>
<organism evidence="3 4">
    <name type="scientific">Nonlabens tegetincola</name>
    <dbReference type="NCBI Taxonomy" id="323273"/>
    <lineage>
        <taxon>Bacteria</taxon>
        <taxon>Pseudomonadati</taxon>
        <taxon>Bacteroidota</taxon>
        <taxon>Flavobacteriia</taxon>
        <taxon>Flavobacteriales</taxon>
        <taxon>Flavobacteriaceae</taxon>
        <taxon>Nonlabens</taxon>
    </lineage>
</organism>
<dbReference type="eggNOG" id="ENOG5034BZ5">
    <property type="taxonomic scope" value="Bacteria"/>
</dbReference>
<evidence type="ECO:0000256" key="2">
    <source>
        <dbReference type="SAM" id="SignalP"/>
    </source>
</evidence>
<dbReference type="AlphaFoldDB" id="A0A090Q038"/>
<feature type="signal peptide" evidence="2">
    <location>
        <begin position="1"/>
        <end position="18"/>
    </location>
</feature>
<accession>A0A090Q038</accession>
<sequence length="546" mass="62620">MKKLIILCVICLTYHAQAQNESESTGQLEDPTSSFRERFVIYKNNYLEKLKTFDSLPDGSIKRVVSNEQLNKELNSIFSTVVIGNNAVATNGNSFGFVQDEDKTSLALNAIFFNKKNHYLTAGINAVNKDGNYSIYSNKAWNNKVGINLSYVRVTKKSIYFTNKEAKKLIEPRKRYALKKLDSIYLLGIKALDDLKKLSQPSFDERFKAYEEENVTDSSTNRYKLSNQIQELESKVAAAIIKLNKLIEGSQNNYDYDKITKQQSVVNKLQKELKVTQNTINNYNKQKDSISSYLKSIEKAKKVINGKNYAKHIDKELDEFNSKNFTTKHYRLDWFRTSFNLSNAEYNLPDSLSNDLVILNEIKRRTVYDATASYHITSHGVYNTYYFEVAAHMRVGSYLDNPYLSIDSPRISDLPDMSIINNAQVIDEDKNVIGNYNDLDRFATYLDLSTYYSYFPTEKRNFGITGRFQFNKIIKEPSSVSNEDSISFMGGFLLRNVKEDSFSKGVFGVEAGFENMPEGKKIKNFFTARLTVGIPFDIFTKTEKKS</sequence>
<evidence type="ECO:0000256" key="1">
    <source>
        <dbReference type="SAM" id="Coils"/>
    </source>
</evidence>
<dbReference type="Proteomes" id="UP000029221">
    <property type="component" value="Unassembled WGS sequence"/>
</dbReference>
<name>A0A090Q038_9FLAO</name>